<reference evidence="4 5" key="1">
    <citation type="submission" date="2017-07" db="EMBL/GenBank/DDBJ databases">
        <title>Leptospira spp. isolated from tropical soils.</title>
        <authorList>
            <person name="Thibeaux R."/>
            <person name="Iraola G."/>
            <person name="Ferres I."/>
            <person name="Bierque E."/>
            <person name="Girault D."/>
            <person name="Soupe-Gilbert M.-E."/>
            <person name="Picardeau M."/>
            <person name="Goarant C."/>
        </authorList>
    </citation>
    <scope>NUCLEOTIDE SEQUENCE [LARGE SCALE GENOMIC DNA]</scope>
    <source>
        <strain evidence="3 5">FH1-B-B1</strain>
        <strain evidence="2 4">FH1-B-C1</strain>
    </source>
</reference>
<feature type="chain" id="PRO_5014890063" description="Integral membrane protein" evidence="1">
    <location>
        <begin position="25"/>
        <end position="88"/>
    </location>
</feature>
<dbReference type="EMBL" id="NPDY01000007">
    <property type="protein sequence ID" value="PJZ69785.1"/>
    <property type="molecule type" value="Genomic_DNA"/>
</dbReference>
<dbReference type="Proteomes" id="UP000231990">
    <property type="component" value="Unassembled WGS sequence"/>
</dbReference>
<dbReference type="OrthoDB" id="333720at2"/>
<dbReference type="RefSeq" id="WP_100713766.1">
    <property type="nucleotide sequence ID" value="NZ_NPDY01000007.1"/>
</dbReference>
<keyword evidence="1" id="KW-0732">Signal</keyword>
<comment type="caution">
    <text evidence="3">The sequence shown here is derived from an EMBL/GenBank/DDBJ whole genome shotgun (WGS) entry which is preliminary data.</text>
</comment>
<organism evidence="3 5">
    <name type="scientific">Leptospira perolatii</name>
    <dbReference type="NCBI Taxonomy" id="2023191"/>
    <lineage>
        <taxon>Bacteria</taxon>
        <taxon>Pseudomonadati</taxon>
        <taxon>Spirochaetota</taxon>
        <taxon>Spirochaetia</taxon>
        <taxon>Leptospirales</taxon>
        <taxon>Leptospiraceae</taxon>
        <taxon>Leptospira</taxon>
    </lineage>
</organism>
<evidence type="ECO:0000313" key="4">
    <source>
        <dbReference type="Proteomes" id="UP000231962"/>
    </source>
</evidence>
<accession>A0A2M9ZLN6</accession>
<evidence type="ECO:0000313" key="5">
    <source>
        <dbReference type="Proteomes" id="UP000231990"/>
    </source>
</evidence>
<protein>
    <recommendedName>
        <fullName evidence="6">Integral membrane protein</fullName>
    </recommendedName>
</protein>
<gene>
    <name evidence="2" type="ORF">CH360_09360</name>
    <name evidence="3" type="ORF">CH373_10875</name>
</gene>
<evidence type="ECO:0000256" key="1">
    <source>
        <dbReference type="SAM" id="SignalP"/>
    </source>
</evidence>
<dbReference type="Proteomes" id="UP000231962">
    <property type="component" value="Unassembled WGS sequence"/>
</dbReference>
<dbReference type="AlphaFoldDB" id="A0A2M9ZLN6"/>
<feature type="signal peptide" evidence="1">
    <location>
        <begin position="1"/>
        <end position="24"/>
    </location>
</feature>
<proteinExistence type="predicted"/>
<dbReference type="EMBL" id="NPDZ01000006">
    <property type="protein sequence ID" value="PJZ73000.1"/>
    <property type="molecule type" value="Genomic_DNA"/>
</dbReference>
<sequence length="88" mass="9001">MKQTTKNLIIGAAVSGLLATGTFAVDRPSTSGDENAQGECHGINSCKGTGDCGGKGHSCAGKNSCKGQGWMSMTKKECDAKKGTFKKS</sequence>
<evidence type="ECO:0008006" key="6">
    <source>
        <dbReference type="Google" id="ProtNLM"/>
    </source>
</evidence>
<name>A0A2M9ZLN6_9LEPT</name>
<keyword evidence="4" id="KW-1185">Reference proteome</keyword>
<evidence type="ECO:0000313" key="2">
    <source>
        <dbReference type="EMBL" id="PJZ69785.1"/>
    </source>
</evidence>
<evidence type="ECO:0000313" key="3">
    <source>
        <dbReference type="EMBL" id="PJZ73000.1"/>
    </source>
</evidence>